<dbReference type="RefSeq" id="WP_167546711.1">
    <property type="nucleotide sequence ID" value="NZ_CP036264.1"/>
</dbReference>
<dbReference type="EMBL" id="CP036264">
    <property type="protein sequence ID" value="QEF98035.1"/>
    <property type="molecule type" value="Genomic_DNA"/>
</dbReference>
<dbReference type="InterPro" id="IPR002105">
    <property type="entry name" value="Dockerin_1_rpt"/>
</dbReference>
<dbReference type="Pfam" id="PF17892">
    <property type="entry name" value="Cadherin_5"/>
    <property type="match status" value="1"/>
</dbReference>
<feature type="compositionally biased region" description="Polar residues" evidence="1">
    <location>
        <begin position="1052"/>
        <end position="1067"/>
    </location>
</feature>
<dbReference type="SUPFAM" id="SSF117074">
    <property type="entry name" value="Hypothetical protein PA1324"/>
    <property type="match status" value="1"/>
</dbReference>
<evidence type="ECO:0000313" key="3">
    <source>
        <dbReference type="EMBL" id="QEF98035.1"/>
    </source>
</evidence>
<protein>
    <submittedName>
        <fullName evidence="3">Dockerin type I repeat protein</fullName>
    </submittedName>
</protein>
<feature type="region of interest" description="Disordered" evidence="1">
    <location>
        <begin position="980"/>
        <end position="1067"/>
    </location>
</feature>
<dbReference type="Proteomes" id="UP000321353">
    <property type="component" value="Chromosome"/>
</dbReference>
<evidence type="ECO:0000313" key="4">
    <source>
        <dbReference type="Proteomes" id="UP000321353"/>
    </source>
</evidence>
<dbReference type="InterPro" id="IPR041690">
    <property type="entry name" value="Cadherin_5"/>
</dbReference>
<dbReference type="Gene3D" id="1.10.1330.10">
    <property type="entry name" value="Dockerin domain"/>
    <property type="match status" value="1"/>
</dbReference>
<dbReference type="CDD" id="cd11304">
    <property type="entry name" value="Cadherin_repeat"/>
    <property type="match status" value="2"/>
</dbReference>
<dbReference type="KEGG" id="smam:Mal15_20820"/>
<evidence type="ECO:0000256" key="1">
    <source>
        <dbReference type="SAM" id="MobiDB-lite"/>
    </source>
</evidence>
<evidence type="ECO:0000259" key="2">
    <source>
        <dbReference type="PROSITE" id="PS50268"/>
    </source>
</evidence>
<dbReference type="Gene3D" id="2.60.40.3440">
    <property type="match status" value="1"/>
</dbReference>
<keyword evidence="4" id="KW-1185">Reference proteome</keyword>
<proteinExistence type="predicted"/>
<name>A0A5B9MES8_9BACT</name>
<feature type="compositionally biased region" description="Low complexity" evidence="1">
    <location>
        <begin position="985"/>
        <end position="1001"/>
    </location>
</feature>
<organism evidence="3 4">
    <name type="scientific">Stieleria maiorica</name>
    <dbReference type="NCBI Taxonomy" id="2795974"/>
    <lineage>
        <taxon>Bacteria</taxon>
        <taxon>Pseudomonadati</taxon>
        <taxon>Planctomycetota</taxon>
        <taxon>Planctomycetia</taxon>
        <taxon>Pirellulales</taxon>
        <taxon>Pirellulaceae</taxon>
        <taxon>Stieleria</taxon>
    </lineage>
</organism>
<dbReference type="GO" id="GO:0007156">
    <property type="term" value="P:homophilic cell adhesion via plasma membrane adhesion molecules"/>
    <property type="evidence" value="ECO:0007669"/>
    <property type="project" value="InterPro"/>
</dbReference>
<dbReference type="GO" id="GO:0004553">
    <property type="term" value="F:hydrolase activity, hydrolyzing O-glycosyl compounds"/>
    <property type="evidence" value="ECO:0007669"/>
    <property type="project" value="InterPro"/>
</dbReference>
<dbReference type="SUPFAM" id="SSF49313">
    <property type="entry name" value="Cadherin-like"/>
    <property type="match status" value="1"/>
</dbReference>
<dbReference type="InterPro" id="IPR015919">
    <property type="entry name" value="Cadherin-like_sf"/>
</dbReference>
<accession>A0A5B9MES8</accession>
<dbReference type="GO" id="GO:0016020">
    <property type="term" value="C:membrane"/>
    <property type="evidence" value="ECO:0007669"/>
    <property type="project" value="InterPro"/>
</dbReference>
<dbReference type="SUPFAM" id="SSF63446">
    <property type="entry name" value="Type I dockerin domain"/>
    <property type="match status" value="1"/>
</dbReference>
<reference evidence="3 4" key="1">
    <citation type="submission" date="2019-02" db="EMBL/GenBank/DDBJ databases">
        <title>Planctomycetal bacteria perform biofilm scaping via a novel small molecule.</title>
        <authorList>
            <person name="Jeske O."/>
            <person name="Boedeker C."/>
            <person name="Wiegand S."/>
            <person name="Breitling P."/>
            <person name="Kallscheuer N."/>
            <person name="Jogler M."/>
            <person name="Rohde M."/>
            <person name="Petersen J."/>
            <person name="Medema M.H."/>
            <person name="Surup F."/>
            <person name="Jogler C."/>
        </authorList>
    </citation>
    <scope>NUCLEOTIDE SEQUENCE [LARGE SCALE GENOMIC DNA]</scope>
    <source>
        <strain evidence="3 4">Mal15</strain>
    </source>
</reference>
<dbReference type="SMART" id="SM00112">
    <property type="entry name" value="CA"/>
    <property type="match status" value="2"/>
</dbReference>
<sequence>MGSRRPANSGKNASGRRRQIDAADGAPSVSGDQAVRGRDRAAGRPARSRRRLVFERLGQRRLLAVITGSVYHDQDGSMRPDPSEVRLGSRLAYIDANDNANLDPGEAFSIGDAEGQFRFDDLPPGTYPVRLFDGSENQQQTFPVGAKQTPLPASFHEPIDAILAGTQLSVLTETSLVQIDTSGTRMSNVPLSFSATGLVTAATGGSRGGVLASVVAGTFSEVGQPRSAIYLVPAGGAPLRMLQYSTNPLAFADPESAVGADGNGVVIAAGSEPGDPGTVHTIRVTSSATGNNPVSAQVLPTRVTVPASTQVLASTSSIDLSSQPLGVASRSVMAWPVDASTAAMAGSDQTTPALKTTLWSNDAASWISGTETVLVGATELLSFDDAAGLLAVRYAAGDVAVLDVDAGFAPLHQFDSATGPWTFIPGREAIATIDARDSGHVLLMHDIRNGELLTSLPVNIDSIGNPISIVPGASLDSLFLLGETGTSSIRLREPVAHRVVLDADDDQAEIEFGVQVDGQNDRPNVPSQYSASALEDKPLEIDASEIAALVADADRDRLVSLIVEEPTHGAVTFDPDGGLKYQPDADYNGSDSFAVRFHDGQAASHPIHFSVSIAAQPDLPRGIRFHGGDVPEHAEGPYEVGSVHIEDVDIENQYDLEIFDPRFTIEDGTLILVSGGLDYELEPQITITIAGLDRDAGQYFSHDLTVYVEDENDPVVDVMAYYTFVMENDEGAFVAELEASDQDLGQTITYTVDDERFEVIGNQLWLKQGESIDYEAESVVVLTITANDHAGSTASMEMRLPIMDVPEAITEITLSNQTVMELEAGAPVGDVSLDGVPAADSYDLTVDDPRFEIDGSQLKLLDDQFVRRSAAEQIELTITAQDTSAVFDAVTATFVIEVLENETPFHNDDNPYDVDGNGEVTPRDALAIINYLNIYGPGPVGPGDPGFGYDVNGDGQVTALDALLVINILNTLQNGGTVGGTLHNSATDQEASDSDQSSAESPETSTADPTPSDPLQSSPIVEASDGPDSKNADSTVNDAHDSVMTPAPSAYTLPSQSPLSDEQSTQATDWLEGIRKDDQDPELARAIDELITLLGQSK</sequence>
<dbReference type="CDD" id="cd14256">
    <property type="entry name" value="Dockerin_I"/>
    <property type="match status" value="1"/>
</dbReference>
<dbReference type="InterPro" id="IPR002126">
    <property type="entry name" value="Cadherin-like_dom"/>
</dbReference>
<dbReference type="InterPro" id="IPR036439">
    <property type="entry name" value="Dockerin_dom_sf"/>
</dbReference>
<gene>
    <name evidence="3" type="ORF">Mal15_20820</name>
</gene>
<feature type="region of interest" description="Disordered" evidence="1">
    <location>
        <begin position="1"/>
        <end position="48"/>
    </location>
</feature>
<dbReference type="AlphaFoldDB" id="A0A5B9MES8"/>
<dbReference type="Gene3D" id="2.60.40.60">
    <property type="entry name" value="Cadherins"/>
    <property type="match status" value="1"/>
</dbReference>
<dbReference type="PROSITE" id="PS50268">
    <property type="entry name" value="CADHERIN_2"/>
    <property type="match status" value="1"/>
</dbReference>
<dbReference type="GO" id="GO:0005509">
    <property type="term" value="F:calcium ion binding"/>
    <property type="evidence" value="ECO:0007669"/>
    <property type="project" value="InterPro"/>
</dbReference>
<feature type="domain" description="Cadherin" evidence="2">
    <location>
        <begin position="630"/>
        <end position="716"/>
    </location>
</feature>
<dbReference type="Pfam" id="PF00404">
    <property type="entry name" value="Dockerin_1"/>
    <property type="match status" value="1"/>
</dbReference>
<feature type="compositionally biased region" description="Polar residues" evidence="1">
    <location>
        <begin position="1002"/>
        <end position="1019"/>
    </location>
</feature>
<dbReference type="GO" id="GO:0000272">
    <property type="term" value="P:polysaccharide catabolic process"/>
    <property type="evidence" value="ECO:0007669"/>
    <property type="project" value="InterPro"/>
</dbReference>